<keyword evidence="7 9" id="KW-0472">Membrane</keyword>
<evidence type="ECO:0000256" key="7">
    <source>
        <dbReference type="ARBA" id="ARBA00023136"/>
    </source>
</evidence>
<accession>A0ABT4VP47</accession>
<dbReference type="InterPro" id="IPR005548">
    <property type="entry name" value="Cell_div_FtsQ/DivIB_C"/>
</dbReference>
<keyword evidence="3 9" id="KW-0997">Cell inner membrane</keyword>
<dbReference type="Gene3D" id="3.40.50.11690">
    <property type="entry name" value="Cell division protein FtsQ/DivIB"/>
    <property type="match status" value="1"/>
</dbReference>
<name>A0ABT4VP47_9HYPH</name>
<keyword evidence="8 9" id="KW-0131">Cell cycle</keyword>
<comment type="subcellular location">
    <subcellularLocation>
        <location evidence="9">Cell inner membrane</location>
        <topology evidence="9">Single-pass type II membrane protein</topology>
    </subcellularLocation>
    <subcellularLocation>
        <location evidence="1">Membrane</location>
    </subcellularLocation>
    <text evidence="9">Localizes to the division septum.</text>
</comment>
<dbReference type="Gene3D" id="3.10.20.310">
    <property type="entry name" value="membrane protein fhac"/>
    <property type="match status" value="1"/>
</dbReference>
<evidence type="ECO:0000256" key="5">
    <source>
        <dbReference type="ARBA" id="ARBA00022692"/>
    </source>
</evidence>
<keyword evidence="6 9" id="KW-1133">Transmembrane helix</keyword>
<keyword evidence="4 9" id="KW-0132">Cell division</keyword>
<dbReference type="PANTHER" id="PTHR35851">
    <property type="entry name" value="CELL DIVISION PROTEIN FTSQ"/>
    <property type="match status" value="1"/>
</dbReference>
<dbReference type="InterPro" id="IPR026579">
    <property type="entry name" value="FtsQ"/>
</dbReference>
<keyword evidence="12" id="KW-1185">Reference proteome</keyword>
<comment type="function">
    <text evidence="9">Essential cell division protein.</text>
</comment>
<protein>
    <recommendedName>
        <fullName evidence="9">Cell division protein FtsQ</fullName>
    </recommendedName>
</protein>
<dbReference type="PROSITE" id="PS51779">
    <property type="entry name" value="POTRA"/>
    <property type="match status" value="1"/>
</dbReference>
<reference evidence="11" key="1">
    <citation type="submission" date="2022-11" db="EMBL/GenBank/DDBJ databases">
        <title>Hoeflea poritis sp. nov., isolated from scleractinian coral Porites lutea.</title>
        <authorList>
            <person name="Zhang G."/>
            <person name="Wei Q."/>
            <person name="Cai L."/>
        </authorList>
    </citation>
    <scope>NUCLEOTIDE SEQUENCE</scope>
    <source>
        <strain evidence="11">E7-10</strain>
    </source>
</reference>
<evidence type="ECO:0000313" key="11">
    <source>
        <dbReference type="EMBL" id="MDA4846483.1"/>
    </source>
</evidence>
<keyword evidence="5 9" id="KW-0812">Transmembrane</keyword>
<dbReference type="Proteomes" id="UP001148313">
    <property type="component" value="Unassembled WGS sequence"/>
</dbReference>
<feature type="domain" description="POTRA" evidence="10">
    <location>
        <begin position="78"/>
        <end position="146"/>
    </location>
</feature>
<keyword evidence="2 9" id="KW-1003">Cell membrane</keyword>
<evidence type="ECO:0000256" key="2">
    <source>
        <dbReference type="ARBA" id="ARBA00022475"/>
    </source>
</evidence>
<sequence length="298" mass="32833">MVADRADGSVSDSSRVLPRFLRRPMRLFTALIDGRAVIPQHTGSLATAALFALTGLYGVIEGGHLRALAESTTSAAGFAIDSVNVAGNVETSPIDIVQQLGLDGHTSLLTLDVDEARAAVMALPWVMDADVRKIYPDAIDVKLSEKRAFGIWQHGRELSLIDRNGNVIAPLSSKKFMRLPLFVGLGADVHAEAFDAMLDKWPELKPRIKARIRVADRRWDIRLDNGVTVRLPENGAAGALDKLRRMDARQELLARDIRTVDLRLDDRITIGLSDDAAARRQNAMDARERLMKKRGRNS</sequence>
<evidence type="ECO:0000313" key="12">
    <source>
        <dbReference type="Proteomes" id="UP001148313"/>
    </source>
</evidence>
<evidence type="ECO:0000256" key="9">
    <source>
        <dbReference type="HAMAP-Rule" id="MF_00911"/>
    </source>
</evidence>
<dbReference type="InterPro" id="IPR034746">
    <property type="entry name" value="POTRA"/>
</dbReference>
<dbReference type="Pfam" id="PF08478">
    <property type="entry name" value="POTRA_1"/>
    <property type="match status" value="1"/>
</dbReference>
<comment type="caution">
    <text evidence="11">The sequence shown here is derived from an EMBL/GenBank/DDBJ whole genome shotgun (WGS) entry which is preliminary data.</text>
</comment>
<dbReference type="PANTHER" id="PTHR35851:SF1">
    <property type="entry name" value="CELL DIVISION PROTEIN FTSQ"/>
    <property type="match status" value="1"/>
</dbReference>
<dbReference type="GO" id="GO:0051301">
    <property type="term" value="P:cell division"/>
    <property type="evidence" value="ECO:0007669"/>
    <property type="project" value="UniProtKB-KW"/>
</dbReference>
<organism evidence="11 12">
    <name type="scientific">Hoeflea poritis</name>
    <dbReference type="NCBI Taxonomy" id="2993659"/>
    <lineage>
        <taxon>Bacteria</taxon>
        <taxon>Pseudomonadati</taxon>
        <taxon>Pseudomonadota</taxon>
        <taxon>Alphaproteobacteria</taxon>
        <taxon>Hyphomicrobiales</taxon>
        <taxon>Rhizobiaceae</taxon>
        <taxon>Hoeflea</taxon>
    </lineage>
</organism>
<dbReference type="EMBL" id="JAPJZH010000008">
    <property type="protein sequence ID" value="MDA4846483.1"/>
    <property type="molecule type" value="Genomic_DNA"/>
</dbReference>
<dbReference type="Pfam" id="PF03799">
    <property type="entry name" value="FtsQ_DivIB_C"/>
    <property type="match status" value="1"/>
</dbReference>
<gene>
    <name evidence="9" type="primary">ftsQ</name>
    <name evidence="11" type="ORF">OOZ53_14045</name>
</gene>
<evidence type="ECO:0000256" key="4">
    <source>
        <dbReference type="ARBA" id="ARBA00022618"/>
    </source>
</evidence>
<evidence type="ECO:0000256" key="8">
    <source>
        <dbReference type="ARBA" id="ARBA00023306"/>
    </source>
</evidence>
<dbReference type="RefSeq" id="WP_271090236.1">
    <property type="nucleotide sequence ID" value="NZ_JAPJZH010000008.1"/>
</dbReference>
<dbReference type="HAMAP" id="MF_00911">
    <property type="entry name" value="FtsQ_subfam"/>
    <property type="match status" value="1"/>
</dbReference>
<evidence type="ECO:0000256" key="6">
    <source>
        <dbReference type="ARBA" id="ARBA00022989"/>
    </source>
</evidence>
<dbReference type="InterPro" id="IPR045335">
    <property type="entry name" value="FtsQ_C_sf"/>
</dbReference>
<dbReference type="InterPro" id="IPR013685">
    <property type="entry name" value="POTRA_FtsQ_type"/>
</dbReference>
<evidence type="ECO:0000256" key="1">
    <source>
        <dbReference type="ARBA" id="ARBA00004370"/>
    </source>
</evidence>
<evidence type="ECO:0000259" key="10">
    <source>
        <dbReference type="PROSITE" id="PS51779"/>
    </source>
</evidence>
<proteinExistence type="inferred from homology"/>
<comment type="similarity">
    <text evidence="9">Belongs to the FtsQ/DivIB family. FtsQ subfamily.</text>
</comment>
<evidence type="ECO:0000256" key="3">
    <source>
        <dbReference type="ARBA" id="ARBA00022519"/>
    </source>
</evidence>